<evidence type="ECO:0000256" key="2">
    <source>
        <dbReference type="ARBA" id="ARBA00022692"/>
    </source>
</evidence>
<dbReference type="EMBL" id="KB445804">
    <property type="protein sequence ID" value="EMD34171.1"/>
    <property type="molecule type" value="Genomic_DNA"/>
</dbReference>
<evidence type="ECO:0000256" key="3">
    <source>
        <dbReference type="ARBA" id="ARBA00022989"/>
    </source>
</evidence>
<evidence type="ECO:0000256" key="6">
    <source>
        <dbReference type="SAM" id="Phobius"/>
    </source>
</evidence>
<keyword evidence="4 6" id="KW-0472">Membrane</keyword>
<sequence length="471" mass="50677">MVLARKHIRKRQSDDGDSPPPVPTVDGFGGASQLASPTVDSAGLVLDTAVPSSLAFTAPSLADTIPVVTVTSSVAPSASSSAPPTSAASSKNSDISLGTVIGACLGAFAGLALLILLFVWLCKRSTKSAAAARQRDAQGHAEQQRSRSQQNWNKLDDEHDKWEGMPRPAGGEKEKDSEMVETSFNMFKKSPSMRTTRTAKTYDEDNSHDLPPFEFSKYHPNLAEELALEKPQRPYASRENSGVSWDGDTVAEDPILSLRSMRLDSGTMSPTMCMAKMTPPATSSPIHKWESAEVLGLEEEDVTGAYEVQNPFADVVEEKRTAANPFFNAQELQRNNRLSRSQSTSTTTRARSITRSRSGTTTSSPHSPTESLVNPFADASEAAYDVPVTRVTPPTHKHMDSSGSSTGNAFGDHAMRSLTAALNLTQEEVEERLRVVSMHGSTISGISTLGSLDEESEVATVREFPLPPSSH</sequence>
<evidence type="ECO:0000313" key="7">
    <source>
        <dbReference type="EMBL" id="EMD34171.1"/>
    </source>
</evidence>
<feature type="transmembrane region" description="Helical" evidence="6">
    <location>
        <begin position="100"/>
        <end position="121"/>
    </location>
</feature>
<evidence type="ECO:0000256" key="4">
    <source>
        <dbReference type="ARBA" id="ARBA00023136"/>
    </source>
</evidence>
<accession>M2R5I0</accession>
<keyword evidence="3 6" id="KW-1133">Transmembrane helix</keyword>
<organism evidence="7 8">
    <name type="scientific">Ceriporiopsis subvermispora (strain B)</name>
    <name type="common">White-rot fungus</name>
    <name type="synonym">Gelatoporia subvermispora</name>
    <dbReference type="NCBI Taxonomy" id="914234"/>
    <lineage>
        <taxon>Eukaryota</taxon>
        <taxon>Fungi</taxon>
        <taxon>Dikarya</taxon>
        <taxon>Basidiomycota</taxon>
        <taxon>Agaricomycotina</taxon>
        <taxon>Agaricomycetes</taxon>
        <taxon>Polyporales</taxon>
        <taxon>Gelatoporiaceae</taxon>
        <taxon>Gelatoporia</taxon>
    </lineage>
</organism>
<dbReference type="PANTHER" id="PTHR15549">
    <property type="entry name" value="PAIRED IMMUNOGLOBULIN-LIKE TYPE 2 RECEPTOR"/>
    <property type="match status" value="1"/>
</dbReference>
<reference evidence="7 8" key="1">
    <citation type="journal article" date="2012" name="Proc. Natl. Acad. Sci. U.S.A.">
        <title>Comparative genomics of Ceriporiopsis subvermispora and Phanerochaete chrysosporium provide insight into selective ligninolysis.</title>
        <authorList>
            <person name="Fernandez-Fueyo E."/>
            <person name="Ruiz-Duenas F.J."/>
            <person name="Ferreira P."/>
            <person name="Floudas D."/>
            <person name="Hibbett D.S."/>
            <person name="Canessa P."/>
            <person name="Larrondo L.F."/>
            <person name="James T.Y."/>
            <person name="Seelenfreund D."/>
            <person name="Lobos S."/>
            <person name="Polanco R."/>
            <person name="Tello M."/>
            <person name="Honda Y."/>
            <person name="Watanabe T."/>
            <person name="Watanabe T."/>
            <person name="Ryu J.S."/>
            <person name="Kubicek C.P."/>
            <person name="Schmoll M."/>
            <person name="Gaskell J."/>
            <person name="Hammel K.E."/>
            <person name="St John F.J."/>
            <person name="Vanden Wymelenberg A."/>
            <person name="Sabat G."/>
            <person name="Splinter BonDurant S."/>
            <person name="Syed K."/>
            <person name="Yadav J.S."/>
            <person name="Doddapaneni H."/>
            <person name="Subramanian V."/>
            <person name="Lavin J.L."/>
            <person name="Oguiza J.A."/>
            <person name="Perez G."/>
            <person name="Pisabarro A.G."/>
            <person name="Ramirez L."/>
            <person name="Santoyo F."/>
            <person name="Master E."/>
            <person name="Coutinho P.M."/>
            <person name="Henrissat B."/>
            <person name="Lombard V."/>
            <person name="Magnuson J.K."/>
            <person name="Kuees U."/>
            <person name="Hori C."/>
            <person name="Igarashi K."/>
            <person name="Samejima M."/>
            <person name="Held B.W."/>
            <person name="Barry K.W."/>
            <person name="LaButti K.M."/>
            <person name="Lapidus A."/>
            <person name="Lindquist E.A."/>
            <person name="Lucas S.M."/>
            <person name="Riley R."/>
            <person name="Salamov A.A."/>
            <person name="Hoffmeister D."/>
            <person name="Schwenk D."/>
            <person name="Hadar Y."/>
            <person name="Yarden O."/>
            <person name="de Vries R.P."/>
            <person name="Wiebenga A."/>
            <person name="Stenlid J."/>
            <person name="Eastwood D."/>
            <person name="Grigoriev I.V."/>
            <person name="Berka R.M."/>
            <person name="Blanchette R.A."/>
            <person name="Kersten P."/>
            <person name="Martinez A.T."/>
            <person name="Vicuna R."/>
            <person name="Cullen D."/>
        </authorList>
    </citation>
    <scope>NUCLEOTIDE SEQUENCE [LARGE SCALE GENOMIC DNA]</scope>
    <source>
        <strain evidence="7 8">B</strain>
    </source>
</reference>
<dbReference type="OrthoDB" id="2670057at2759"/>
<dbReference type="GO" id="GO:0071944">
    <property type="term" value="C:cell periphery"/>
    <property type="evidence" value="ECO:0007669"/>
    <property type="project" value="UniProtKB-ARBA"/>
</dbReference>
<dbReference type="AlphaFoldDB" id="M2R5I0"/>
<comment type="subcellular location">
    <subcellularLocation>
        <location evidence="1">Membrane</location>
        <topology evidence="1">Single-pass membrane protein</topology>
    </subcellularLocation>
</comment>
<feature type="region of interest" description="Disordered" evidence="5">
    <location>
        <begin position="326"/>
        <end position="373"/>
    </location>
</feature>
<evidence type="ECO:0000256" key="1">
    <source>
        <dbReference type="ARBA" id="ARBA00004167"/>
    </source>
</evidence>
<dbReference type="InterPro" id="IPR051694">
    <property type="entry name" value="Immunoregulatory_rcpt-like"/>
</dbReference>
<dbReference type="GO" id="GO:0016020">
    <property type="term" value="C:membrane"/>
    <property type="evidence" value="ECO:0007669"/>
    <property type="project" value="UniProtKB-SubCell"/>
</dbReference>
<feature type="compositionally biased region" description="Basic residues" evidence="5">
    <location>
        <begin position="1"/>
        <end position="10"/>
    </location>
</feature>
<gene>
    <name evidence="7" type="ORF">CERSUDRAFT_117664</name>
</gene>
<feature type="region of interest" description="Disordered" evidence="5">
    <location>
        <begin position="133"/>
        <end position="179"/>
    </location>
</feature>
<name>M2R5I0_CERS8</name>
<keyword evidence="2 6" id="KW-0812">Transmembrane</keyword>
<dbReference type="HOGENOM" id="CLU_598597_0_0_1"/>
<evidence type="ECO:0000256" key="5">
    <source>
        <dbReference type="SAM" id="MobiDB-lite"/>
    </source>
</evidence>
<feature type="compositionally biased region" description="Low complexity" evidence="5">
    <location>
        <begin position="338"/>
        <end position="371"/>
    </location>
</feature>
<protein>
    <submittedName>
        <fullName evidence="7">Uncharacterized protein</fullName>
    </submittedName>
</protein>
<keyword evidence="8" id="KW-1185">Reference proteome</keyword>
<feature type="region of interest" description="Disordered" evidence="5">
    <location>
        <begin position="1"/>
        <end position="32"/>
    </location>
</feature>
<feature type="compositionally biased region" description="Basic and acidic residues" evidence="5">
    <location>
        <begin position="154"/>
        <end position="178"/>
    </location>
</feature>
<proteinExistence type="predicted"/>
<feature type="compositionally biased region" description="Basic and acidic residues" evidence="5">
    <location>
        <begin position="133"/>
        <end position="145"/>
    </location>
</feature>
<evidence type="ECO:0000313" key="8">
    <source>
        <dbReference type="Proteomes" id="UP000016930"/>
    </source>
</evidence>
<dbReference type="Proteomes" id="UP000016930">
    <property type="component" value="Unassembled WGS sequence"/>
</dbReference>